<organism evidence="2 3">
    <name type="scientific">Nesidiocoris tenuis</name>
    <dbReference type="NCBI Taxonomy" id="355587"/>
    <lineage>
        <taxon>Eukaryota</taxon>
        <taxon>Metazoa</taxon>
        <taxon>Ecdysozoa</taxon>
        <taxon>Arthropoda</taxon>
        <taxon>Hexapoda</taxon>
        <taxon>Insecta</taxon>
        <taxon>Pterygota</taxon>
        <taxon>Neoptera</taxon>
        <taxon>Paraneoptera</taxon>
        <taxon>Hemiptera</taxon>
        <taxon>Heteroptera</taxon>
        <taxon>Panheteroptera</taxon>
        <taxon>Cimicomorpha</taxon>
        <taxon>Miridae</taxon>
        <taxon>Dicyphina</taxon>
        <taxon>Nesidiocoris</taxon>
    </lineage>
</organism>
<reference evidence="2 3" key="1">
    <citation type="submission" date="2020-02" db="EMBL/GenBank/DDBJ databases">
        <authorList>
            <person name="Ferguson B K."/>
        </authorList>
    </citation>
    <scope>NUCLEOTIDE SEQUENCE [LARGE SCALE GENOMIC DNA]</scope>
</reference>
<proteinExistence type="predicted"/>
<accession>A0A6H5FZH9</accession>
<dbReference type="AlphaFoldDB" id="A0A6H5FZH9"/>
<evidence type="ECO:0000313" key="3">
    <source>
        <dbReference type="Proteomes" id="UP000479000"/>
    </source>
</evidence>
<protein>
    <submittedName>
        <fullName evidence="2">Uncharacterized protein</fullName>
    </submittedName>
</protein>
<dbReference type="Proteomes" id="UP000479000">
    <property type="component" value="Unassembled WGS sequence"/>
</dbReference>
<feature type="region of interest" description="Disordered" evidence="1">
    <location>
        <begin position="1"/>
        <end position="50"/>
    </location>
</feature>
<keyword evidence="3" id="KW-1185">Reference proteome</keyword>
<sequence length="50" mass="5797">MRSRHRNRSNSGEQYGEAPASRFHHSSRPTSTSLLETCKTRRTPKVLNRD</sequence>
<evidence type="ECO:0000256" key="1">
    <source>
        <dbReference type="SAM" id="MobiDB-lite"/>
    </source>
</evidence>
<gene>
    <name evidence="2" type="ORF">NTEN_LOCUS1756</name>
</gene>
<evidence type="ECO:0000313" key="2">
    <source>
        <dbReference type="EMBL" id="CAA9994940.1"/>
    </source>
</evidence>
<name>A0A6H5FZH9_9HEMI</name>
<feature type="non-terminal residue" evidence="2">
    <location>
        <position position="50"/>
    </location>
</feature>
<dbReference type="EMBL" id="CADCXU010002839">
    <property type="protein sequence ID" value="CAA9994940.1"/>
    <property type="molecule type" value="Genomic_DNA"/>
</dbReference>